<dbReference type="EMBL" id="MT631597">
    <property type="protein sequence ID" value="QNO54883.1"/>
    <property type="molecule type" value="Genomic_DNA"/>
</dbReference>
<feature type="domain" description="2TM" evidence="2">
    <location>
        <begin position="21"/>
        <end position="95"/>
    </location>
</feature>
<accession>A0A7G9Z3P9</accession>
<evidence type="ECO:0000313" key="3">
    <source>
        <dbReference type="EMBL" id="QNO54883.1"/>
    </source>
</evidence>
<dbReference type="AlphaFoldDB" id="A0A7G9Z3P9"/>
<keyword evidence="1" id="KW-0472">Membrane</keyword>
<dbReference type="InterPro" id="IPR025698">
    <property type="entry name" value="2TM_dom"/>
</dbReference>
<keyword evidence="1" id="KW-0812">Transmembrane</keyword>
<sequence length="97" mass="11560">MAEEISLEDYKNAYREIKTEAEKRGFLVHLVVYVLVNTMLISINFIYSPEDIWFFYPLIGWGIGITAHYLNAVRWIEKLLKEMEAKAEYRAREIKKK</sequence>
<proteinExistence type="predicted"/>
<feature type="transmembrane region" description="Helical" evidence="1">
    <location>
        <begin position="53"/>
        <end position="73"/>
    </location>
</feature>
<feature type="transmembrane region" description="Helical" evidence="1">
    <location>
        <begin position="26"/>
        <end position="47"/>
    </location>
</feature>
<reference evidence="3" key="1">
    <citation type="submission" date="2020-06" db="EMBL/GenBank/DDBJ databases">
        <title>Unique genomic features of the anaerobic methanotrophic archaea.</title>
        <authorList>
            <person name="Chadwick G.L."/>
            <person name="Skennerton C.T."/>
            <person name="Laso-Perez R."/>
            <person name="Leu A.O."/>
            <person name="Speth D.R."/>
            <person name="Yu H."/>
            <person name="Morgan-Lang C."/>
            <person name="Hatzenpichler R."/>
            <person name="Goudeau D."/>
            <person name="Malmstrom R."/>
            <person name="Brazelton W.J."/>
            <person name="Woyke T."/>
            <person name="Hallam S.J."/>
            <person name="Tyson G.W."/>
            <person name="Wegener G."/>
            <person name="Boetius A."/>
            <person name="Orphan V."/>
        </authorList>
    </citation>
    <scope>NUCLEOTIDE SEQUENCE</scope>
</reference>
<evidence type="ECO:0000256" key="1">
    <source>
        <dbReference type="SAM" id="Phobius"/>
    </source>
</evidence>
<evidence type="ECO:0000259" key="2">
    <source>
        <dbReference type="Pfam" id="PF13239"/>
    </source>
</evidence>
<keyword evidence="1" id="KW-1133">Transmembrane helix</keyword>
<dbReference type="Pfam" id="PF13239">
    <property type="entry name" value="2TM"/>
    <property type="match status" value="1"/>
</dbReference>
<protein>
    <recommendedName>
        <fullName evidence="2">2TM domain-containing protein</fullName>
    </recommendedName>
</protein>
<gene>
    <name evidence="3" type="ORF">NLMONJAO_00004</name>
</gene>
<name>A0A7G9Z3P9_9EURY</name>
<organism evidence="3">
    <name type="scientific">Candidatus Methanophaga sp. ANME-1 ERB7</name>
    <dbReference type="NCBI Taxonomy" id="2759913"/>
    <lineage>
        <taxon>Archaea</taxon>
        <taxon>Methanobacteriati</taxon>
        <taxon>Methanobacteriota</taxon>
        <taxon>Stenosarchaea group</taxon>
        <taxon>Methanomicrobia</taxon>
        <taxon>Candidatus Methanophagales</taxon>
        <taxon>Candidatus Methanophagaceae</taxon>
        <taxon>Candidatus Methanophaga</taxon>
    </lineage>
</organism>